<dbReference type="GO" id="GO:0043130">
    <property type="term" value="F:ubiquitin binding"/>
    <property type="evidence" value="ECO:0007669"/>
    <property type="project" value="TreeGrafter"/>
</dbReference>
<proteinExistence type="predicted"/>
<dbReference type="InterPro" id="IPR049483">
    <property type="entry name" value="FAF1_2-like_UAS"/>
</dbReference>
<protein>
    <submittedName>
        <fullName evidence="4">UBX domain-containing protein</fullName>
    </submittedName>
</protein>
<dbReference type="Gene3D" id="3.10.20.90">
    <property type="entry name" value="Phosphatidylinositol 3-kinase Catalytic Subunit, Chain A, domain 1"/>
    <property type="match status" value="1"/>
</dbReference>
<dbReference type="STRING" id="1561998.A0A1I7UTS7"/>
<evidence type="ECO:0000259" key="2">
    <source>
        <dbReference type="PROSITE" id="PS50033"/>
    </source>
</evidence>
<feature type="domain" description="UBX" evidence="2">
    <location>
        <begin position="329"/>
        <end position="408"/>
    </location>
</feature>
<organism evidence="3 4">
    <name type="scientific">Caenorhabditis tropicalis</name>
    <dbReference type="NCBI Taxonomy" id="1561998"/>
    <lineage>
        <taxon>Eukaryota</taxon>
        <taxon>Metazoa</taxon>
        <taxon>Ecdysozoa</taxon>
        <taxon>Nematoda</taxon>
        <taxon>Chromadorea</taxon>
        <taxon>Rhabditida</taxon>
        <taxon>Rhabditina</taxon>
        <taxon>Rhabditomorpha</taxon>
        <taxon>Rhabditoidea</taxon>
        <taxon>Rhabditidae</taxon>
        <taxon>Peloderinae</taxon>
        <taxon>Caenorhabditis</taxon>
    </lineage>
</organism>
<dbReference type="GO" id="GO:0005634">
    <property type="term" value="C:nucleus"/>
    <property type="evidence" value="ECO:0007669"/>
    <property type="project" value="TreeGrafter"/>
</dbReference>
<evidence type="ECO:0000313" key="3">
    <source>
        <dbReference type="Proteomes" id="UP000095282"/>
    </source>
</evidence>
<dbReference type="Gene3D" id="3.40.30.10">
    <property type="entry name" value="Glutaredoxin"/>
    <property type="match status" value="1"/>
</dbReference>
<dbReference type="Pfam" id="PF00789">
    <property type="entry name" value="UBX"/>
    <property type="match status" value="1"/>
</dbReference>
<dbReference type="InterPro" id="IPR029071">
    <property type="entry name" value="Ubiquitin-like_domsf"/>
</dbReference>
<dbReference type="PANTHER" id="PTHR23322">
    <property type="entry name" value="FAS-ASSOCIATED PROTEIN"/>
    <property type="match status" value="1"/>
</dbReference>
<evidence type="ECO:0000256" key="1">
    <source>
        <dbReference type="SAM" id="MobiDB-lite"/>
    </source>
</evidence>
<dbReference type="PANTHER" id="PTHR23322:SF96">
    <property type="entry name" value="FAS-ASSOCIATED FACTOR 1"/>
    <property type="match status" value="1"/>
</dbReference>
<dbReference type="eggNOG" id="KOG1363">
    <property type="taxonomic scope" value="Eukaryota"/>
</dbReference>
<evidence type="ECO:0000313" key="4">
    <source>
        <dbReference type="WBParaSite" id="Csp11.Scaffold630.g19276.t1"/>
    </source>
</evidence>
<reference evidence="4" key="1">
    <citation type="submission" date="2016-11" db="UniProtKB">
        <authorList>
            <consortium name="WormBaseParasite"/>
        </authorList>
    </citation>
    <scope>IDENTIFICATION</scope>
</reference>
<sequence length="411" mass="47164">MPALTRSQQKKVESFMEMANCQDESTAMSHLSESKWDLDEAVLQFALMNVSDDSSDDDEEYMEIDECDFPLTPVATGKLFPNSLDDVPAALRHFSEEFGKRYPGAPSFFTGTLDKALELSKEVSRPVLLFLTNDKQVSMNIFCSSIMCNPSLASVLSNGFVLFPWDVSDHQNLSPLVSTLSFLGLREISRFINQLGSGDSLPALIPFVRLNDIPTFCQSSDTLDHILAMLYGAAEDFRMLSRSQAEIQREREEREMIRRIQEEEYQASLAADLAKMEKKRQVEEEKRRKIEEEEKEMKRKIEEAERAKAEEEARKDHVARELPSEPAANEKEVIQVKFRLPEGKMTLRRFRQGETIGILVQYLSSIGYQVEKYKFFNSDFPKKNIMGHFDTGNTFTQAKWPAREQIFVEEI</sequence>
<dbReference type="Pfam" id="PF21021">
    <property type="entry name" value="FAF1"/>
    <property type="match status" value="1"/>
</dbReference>
<dbReference type="PROSITE" id="PS50033">
    <property type="entry name" value="UBX"/>
    <property type="match status" value="1"/>
</dbReference>
<dbReference type="WBParaSite" id="Csp11.Scaffold630.g19276.t1">
    <property type="protein sequence ID" value="Csp11.Scaffold630.g19276.t1"/>
    <property type="gene ID" value="Csp11.Scaffold630.g19276"/>
</dbReference>
<dbReference type="Pfam" id="PF14555">
    <property type="entry name" value="UBA_4"/>
    <property type="match status" value="1"/>
</dbReference>
<dbReference type="SUPFAM" id="SSF52833">
    <property type="entry name" value="Thioredoxin-like"/>
    <property type="match status" value="1"/>
</dbReference>
<dbReference type="SUPFAM" id="SSF54236">
    <property type="entry name" value="Ubiquitin-like"/>
    <property type="match status" value="1"/>
</dbReference>
<accession>A0A1I7UTS7</accession>
<feature type="region of interest" description="Disordered" evidence="1">
    <location>
        <begin position="280"/>
        <end position="320"/>
    </location>
</feature>
<dbReference type="InterPro" id="IPR001012">
    <property type="entry name" value="UBX_dom"/>
</dbReference>
<name>A0A1I7UTS7_9PELO</name>
<dbReference type="InterPro" id="IPR006577">
    <property type="entry name" value="UAS"/>
</dbReference>
<dbReference type="GO" id="GO:0036503">
    <property type="term" value="P:ERAD pathway"/>
    <property type="evidence" value="ECO:0007669"/>
    <property type="project" value="TreeGrafter"/>
</dbReference>
<dbReference type="InterPro" id="IPR050730">
    <property type="entry name" value="UBX_domain-protein"/>
</dbReference>
<dbReference type="AlphaFoldDB" id="A0A1I7UTS7"/>
<dbReference type="SMART" id="SM00594">
    <property type="entry name" value="UAS"/>
    <property type="match status" value="1"/>
</dbReference>
<dbReference type="GO" id="GO:0005783">
    <property type="term" value="C:endoplasmic reticulum"/>
    <property type="evidence" value="ECO:0007669"/>
    <property type="project" value="TreeGrafter"/>
</dbReference>
<keyword evidence="3" id="KW-1185">Reference proteome</keyword>
<dbReference type="InterPro" id="IPR036249">
    <property type="entry name" value="Thioredoxin-like_sf"/>
</dbReference>
<dbReference type="Gene3D" id="1.10.8.10">
    <property type="entry name" value="DNA helicase RuvA subunit, C-terminal domain"/>
    <property type="match status" value="1"/>
</dbReference>
<dbReference type="CDD" id="cd14273">
    <property type="entry name" value="UBA_TAP-C_like"/>
    <property type="match status" value="1"/>
</dbReference>
<dbReference type="Proteomes" id="UP000095282">
    <property type="component" value="Unplaced"/>
</dbReference>